<keyword evidence="1" id="KW-0315">Glutamine amidotransferase</keyword>
<dbReference type="PROSITE" id="PS51273">
    <property type="entry name" value="GATASE_TYPE_1"/>
    <property type="match status" value="1"/>
</dbReference>
<dbReference type="RefSeq" id="WP_026800821.1">
    <property type="nucleotide sequence ID" value="NZ_AULI01000010.1"/>
</dbReference>
<evidence type="ECO:0000313" key="3">
    <source>
        <dbReference type="EMBL" id="KGX91325.1"/>
    </source>
</evidence>
<dbReference type="NCBIfam" id="TIGR00566">
    <property type="entry name" value="trpG_papA"/>
    <property type="match status" value="1"/>
</dbReference>
<dbReference type="InterPro" id="IPR029062">
    <property type="entry name" value="Class_I_gatase-like"/>
</dbReference>
<comment type="caution">
    <text evidence="3">The sequence shown here is derived from an EMBL/GenBank/DDBJ whole genome shotgun (WGS) entry which is preliminary data.</text>
</comment>
<dbReference type="PANTHER" id="PTHR43418">
    <property type="entry name" value="MULTIFUNCTIONAL TRYPTOPHAN BIOSYNTHESIS PROTEIN-RELATED"/>
    <property type="match status" value="1"/>
</dbReference>
<evidence type="ECO:0000259" key="2">
    <source>
        <dbReference type="Pfam" id="PF00117"/>
    </source>
</evidence>
<dbReference type="AlphaFoldDB" id="A0A0A5GJJ4"/>
<accession>A0A0A5GJJ4</accession>
<evidence type="ECO:0000313" key="4">
    <source>
        <dbReference type="Proteomes" id="UP000030528"/>
    </source>
</evidence>
<dbReference type="InterPro" id="IPR050472">
    <property type="entry name" value="Anth_synth/Amidotransfase"/>
</dbReference>
<dbReference type="Proteomes" id="UP000030528">
    <property type="component" value="Unassembled WGS sequence"/>
</dbReference>
<protein>
    <submittedName>
        <fullName evidence="3">Anthranilate synthase subunit II</fullName>
        <ecNumber evidence="3">4.1.3.27</ecNumber>
    </submittedName>
</protein>
<dbReference type="SUPFAM" id="SSF52317">
    <property type="entry name" value="Class I glutamine amidotransferase-like"/>
    <property type="match status" value="1"/>
</dbReference>
<name>A0A0A5GJJ4_9BACI</name>
<dbReference type="eggNOG" id="COG0512">
    <property type="taxonomic scope" value="Bacteria"/>
</dbReference>
<evidence type="ECO:0000256" key="1">
    <source>
        <dbReference type="ARBA" id="ARBA00022962"/>
    </source>
</evidence>
<dbReference type="PANTHER" id="PTHR43418:SF4">
    <property type="entry name" value="MULTIFUNCTIONAL TRYPTOPHAN BIOSYNTHESIS PROTEIN"/>
    <property type="match status" value="1"/>
</dbReference>
<keyword evidence="4" id="KW-1185">Reference proteome</keyword>
<gene>
    <name evidence="3" type="ORF">N781_04465</name>
</gene>
<dbReference type="GO" id="GO:0004049">
    <property type="term" value="F:anthranilate synthase activity"/>
    <property type="evidence" value="ECO:0007669"/>
    <property type="project" value="UniProtKB-EC"/>
</dbReference>
<dbReference type="Gene3D" id="3.40.50.880">
    <property type="match status" value="1"/>
</dbReference>
<dbReference type="EMBL" id="AVPE01000010">
    <property type="protein sequence ID" value="KGX91325.1"/>
    <property type="molecule type" value="Genomic_DNA"/>
</dbReference>
<proteinExistence type="predicted"/>
<feature type="domain" description="Glutamine amidotransferase" evidence="2">
    <location>
        <begin position="3"/>
        <end position="187"/>
    </location>
</feature>
<dbReference type="STRING" id="1385510.GCA_000425205_02487"/>
<dbReference type="InterPro" id="IPR006221">
    <property type="entry name" value="TrpG/PapA_dom"/>
</dbReference>
<dbReference type="OrthoDB" id="9804328at2"/>
<dbReference type="PRINTS" id="PR00096">
    <property type="entry name" value="GATASE"/>
</dbReference>
<dbReference type="PRINTS" id="PR00097">
    <property type="entry name" value="ANTSNTHASEII"/>
</dbReference>
<dbReference type="Pfam" id="PF00117">
    <property type="entry name" value="GATase"/>
    <property type="match status" value="1"/>
</dbReference>
<sequence>MIVMIDNYDSFTYNLYQYLSLLNVDECVRVVRNDEITVQELEELRPSAIILSPGPGRPSQSGICQAALEHFKGTVPILGICLGHQLIIETFGGQVHKGKRPMHGKVTNILHDGETVFQDIPTPTKVTRYHSLVGNVSTLPDCLMVTARDEEGVIMGIRHHHDAIEGIQFHPESILTEHGLQMLQNFFQTYVWTEETRGGLEHAKQS</sequence>
<organism evidence="3 4">
    <name type="scientific">Pontibacillus halophilus JSM 076056 = DSM 19796</name>
    <dbReference type="NCBI Taxonomy" id="1385510"/>
    <lineage>
        <taxon>Bacteria</taxon>
        <taxon>Bacillati</taxon>
        <taxon>Bacillota</taxon>
        <taxon>Bacilli</taxon>
        <taxon>Bacillales</taxon>
        <taxon>Bacillaceae</taxon>
        <taxon>Pontibacillus</taxon>
    </lineage>
</organism>
<keyword evidence="3" id="KW-0456">Lyase</keyword>
<dbReference type="GO" id="GO:0005829">
    <property type="term" value="C:cytosol"/>
    <property type="evidence" value="ECO:0007669"/>
    <property type="project" value="TreeGrafter"/>
</dbReference>
<dbReference type="EC" id="4.1.3.27" evidence="3"/>
<reference evidence="3 4" key="1">
    <citation type="submission" date="2013-08" db="EMBL/GenBank/DDBJ databases">
        <authorList>
            <person name="Huang J."/>
            <person name="Wang G."/>
        </authorList>
    </citation>
    <scope>NUCLEOTIDE SEQUENCE [LARGE SCALE GENOMIC DNA]</scope>
    <source>
        <strain evidence="3 4">JSM 076056</strain>
    </source>
</reference>
<dbReference type="GO" id="GO:0000162">
    <property type="term" value="P:L-tryptophan biosynthetic process"/>
    <property type="evidence" value="ECO:0007669"/>
    <property type="project" value="TreeGrafter"/>
</dbReference>
<dbReference type="PRINTS" id="PR00099">
    <property type="entry name" value="CPSGATASE"/>
</dbReference>
<dbReference type="CDD" id="cd01743">
    <property type="entry name" value="GATase1_Anthranilate_Synthase"/>
    <property type="match status" value="1"/>
</dbReference>
<dbReference type="InterPro" id="IPR017926">
    <property type="entry name" value="GATASE"/>
</dbReference>
<dbReference type="FunFam" id="3.40.50.880:FF:000003">
    <property type="entry name" value="Anthranilate synthase component II"/>
    <property type="match status" value="1"/>
</dbReference>